<reference evidence="5 6" key="1">
    <citation type="submission" date="2023-09" db="EMBL/GenBank/DDBJ databases">
        <authorList>
            <person name="Rey-Velasco X."/>
        </authorList>
    </citation>
    <scope>NUCLEOTIDE SEQUENCE [LARGE SCALE GENOMIC DNA]</scope>
    <source>
        <strain evidence="5 6">P007</strain>
    </source>
</reference>
<dbReference type="SUPFAM" id="SSF56935">
    <property type="entry name" value="Porins"/>
    <property type="match status" value="1"/>
</dbReference>
<name>A0ABU3BD91_9FLAO</name>
<evidence type="ECO:0000313" key="5">
    <source>
        <dbReference type="EMBL" id="MDT0620441.1"/>
    </source>
</evidence>
<dbReference type="Gene3D" id="2.40.170.20">
    <property type="entry name" value="TonB-dependent receptor, beta-barrel domain"/>
    <property type="match status" value="1"/>
</dbReference>
<evidence type="ECO:0000256" key="1">
    <source>
        <dbReference type="ARBA" id="ARBA00004442"/>
    </source>
</evidence>
<dbReference type="Pfam" id="PF13715">
    <property type="entry name" value="CarbopepD_reg_2"/>
    <property type="match status" value="1"/>
</dbReference>
<keyword evidence="2" id="KW-0472">Membrane</keyword>
<dbReference type="RefSeq" id="WP_311386831.1">
    <property type="nucleotide sequence ID" value="NZ_JAVRHU010000001.1"/>
</dbReference>
<accession>A0ABU3BD91</accession>
<dbReference type="Proteomes" id="UP001250662">
    <property type="component" value="Unassembled WGS sequence"/>
</dbReference>
<evidence type="ECO:0000256" key="2">
    <source>
        <dbReference type="ARBA" id="ARBA00023136"/>
    </source>
</evidence>
<dbReference type="InterPro" id="IPR036942">
    <property type="entry name" value="Beta-barrel_TonB_sf"/>
</dbReference>
<protein>
    <submittedName>
        <fullName evidence="5">Outer membrane beta-barrel family protein</fullName>
    </submittedName>
</protein>
<comment type="subcellular location">
    <subcellularLocation>
        <location evidence="1">Cell outer membrane</location>
    </subcellularLocation>
</comment>
<keyword evidence="3" id="KW-0998">Cell outer membrane</keyword>
<dbReference type="Pfam" id="PF14905">
    <property type="entry name" value="OMP_b-brl_3"/>
    <property type="match status" value="1"/>
</dbReference>
<evidence type="ECO:0000313" key="6">
    <source>
        <dbReference type="Proteomes" id="UP001250662"/>
    </source>
</evidence>
<evidence type="ECO:0000256" key="3">
    <source>
        <dbReference type="ARBA" id="ARBA00023237"/>
    </source>
</evidence>
<gene>
    <name evidence="5" type="ORF">RM520_02325</name>
</gene>
<sequence length="807" mass="91575">MKNLLLTIFMVFFLCGSIFSQTFEISGKVVNGDNDIIPFANILLLSSKDSTFVKGTSADDNGYFILEEVFPDLYLLQASYIGRGSKPLALDIQQTVKLGALVIPTEAETLDEVVVTARRPTVERLADRLVFLVENTVVSQGSSWDILKGTPGVIVNQEDLQIRGQNANVYINDRKVQLSGQEVRDLLEGLSGVNIKSVEVIPNPPARYDAESGAILNIVTSKNIVPGYKGSVNGTYTQSIYPKYSIGTSQYYKTEKLNVFANYSYNPRKDNFREQKGINFFDTANIINSIWSTNEEEVSRSDAHNVNVNLDYEFDERNTLDIASNLIFNNNQERNNNLFASIANTQSQIDSTFTTNSNTEEGNTNLAFDVSYVHKLKKPGASLNLNSHYTRFNEDLQQSIFSNYFNPSGVFLRDFGFQTNALQNVDIFTGQLDFASPLGSASFESGIKYSNVDSQSTINYSNFSGSDDSINEGLSDDFLYDEEIYAAYLSFVKSWEKLSMKLGLRGEYTNAVGNSLVLGEINKQEFFEPFPSVYFLYAPSDNHSFAIDYGRKVERPRYNDLNPFRYFSNENDFFEGNANLVPSFSNNFNFNYTLNSEYFFDLYYRDNGNFISRKLVFQDNETQVLRASRQNVLGSTSYGLDFTVSKSISNPWFLYAYISLFHEDETFLAEESDNQEFTNQVNGYFVYFANYLTLSADGTLSGEVTFSHMSNYLFGSYIQDPYTDLSVGLRKSLWNNKAVISITAQDLLGDVNSILRSRYLNQDNFYFVQPETQFVKIGFTYNFGNFRLEDNQKGIDKKERDRLSKED</sequence>
<dbReference type="InterPro" id="IPR041700">
    <property type="entry name" value="OMP_b-brl_3"/>
</dbReference>
<evidence type="ECO:0000259" key="4">
    <source>
        <dbReference type="Pfam" id="PF14905"/>
    </source>
</evidence>
<organism evidence="5 6">
    <name type="scientific">Croceitalea vernalis</name>
    <dbReference type="NCBI Taxonomy" id="3075599"/>
    <lineage>
        <taxon>Bacteria</taxon>
        <taxon>Pseudomonadati</taxon>
        <taxon>Bacteroidota</taxon>
        <taxon>Flavobacteriia</taxon>
        <taxon>Flavobacteriales</taxon>
        <taxon>Flavobacteriaceae</taxon>
        <taxon>Croceitalea</taxon>
    </lineage>
</organism>
<keyword evidence="6" id="KW-1185">Reference proteome</keyword>
<proteinExistence type="predicted"/>
<dbReference type="InterPro" id="IPR008969">
    <property type="entry name" value="CarboxyPept-like_regulatory"/>
</dbReference>
<feature type="domain" description="Outer membrane protein beta-barrel" evidence="4">
    <location>
        <begin position="374"/>
        <end position="781"/>
    </location>
</feature>
<dbReference type="EMBL" id="JAVRHU010000001">
    <property type="protein sequence ID" value="MDT0620441.1"/>
    <property type="molecule type" value="Genomic_DNA"/>
</dbReference>
<comment type="caution">
    <text evidence="5">The sequence shown here is derived from an EMBL/GenBank/DDBJ whole genome shotgun (WGS) entry which is preliminary data.</text>
</comment>
<dbReference type="SUPFAM" id="SSF49464">
    <property type="entry name" value="Carboxypeptidase regulatory domain-like"/>
    <property type="match status" value="1"/>
</dbReference>